<evidence type="ECO:0000313" key="1">
    <source>
        <dbReference type="EMBL" id="QDU08255.1"/>
    </source>
</evidence>
<accession>A0A517WSM2</accession>
<protein>
    <recommendedName>
        <fullName evidence="3">DUF2071 domain-containing protein</fullName>
    </recommendedName>
</protein>
<organism evidence="1 2">
    <name type="scientific">Gimesia aquarii</name>
    <dbReference type="NCBI Taxonomy" id="2527964"/>
    <lineage>
        <taxon>Bacteria</taxon>
        <taxon>Pseudomonadati</taxon>
        <taxon>Planctomycetota</taxon>
        <taxon>Planctomycetia</taxon>
        <taxon>Planctomycetales</taxon>
        <taxon>Planctomycetaceae</taxon>
        <taxon>Gimesia</taxon>
    </lineage>
</organism>
<dbReference type="AlphaFoldDB" id="A0A517WSM2"/>
<dbReference type="RefSeq" id="WP_145172764.1">
    <property type="nucleotide sequence ID" value="NZ_CP037422.1"/>
</dbReference>
<evidence type="ECO:0008006" key="3">
    <source>
        <dbReference type="Google" id="ProtNLM"/>
    </source>
</evidence>
<dbReference type="EMBL" id="CP037422">
    <property type="protein sequence ID" value="QDU08255.1"/>
    <property type="molecule type" value="Genomic_DNA"/>
</dbReference>
<dbReference type="Proteomes" id="UP000318384">
    <property type="component" value="Chromosome"/>
</dbReference>
<name>A0A517WSM2_9PLAN</name>
<proteinExistence type="predicted"/>
<dbReference type="OrthoDB" id="5707016at2"/>
<dbReference type="InterPro" id="IPR018644">
    <property type="entry name" value="DUF2071"/>
</dbReference>
<keyword evidence="2" id="KW-1185">Reference proteome</keyword>
<evidence type="ECO:0000313" key="2">
    <source>
        <dbReference type="Proteomes" id="UP000318384"/>
    </source>
</evidence>
<gene>
    <name evidence="1" type="ORF">V202x_16210</name>
</gene>
<dbReference type="Pfam" id="PF09844">
    <property type="entry name" value="DUF2071"/>
    <property type="match status" value="1"/>
</dbReference>
<sequence>MNKIETLAFSDGLLSRKPPTGIDVDTTLAHFAIITCLVNPDAVRQQIHPRFHLDLIKVDGREWALLSVVPFVDQDFRFSKISWPKWRFGQTNYRIYVTDSETGAHVAWFIGTSLDSWTVSVPRHLWKLPWHRANIQFDCEFDTSAKRYTTYRMQTTNSWADAHVELTDTGNPPTELKGFDNLESGLVLLTHPRMGYYFRRDGKLGSYAIWHDRLQTTVGNVLTARFDLLDRLGIVERGKIFNVHSVLIQNRTEFTIYLPPRIVESPAL</sequence>
<reference evidence="1 2" key="1">
    <citation type="submission" date="2019-03" db="EMBL/GenBank/DDBJ databases">
        <title>Deep-cultivation of Planctomycetes and their phenomic and genomic characterization uncovers novel biology.</title>
        <authorList>
            <person name="Wiegand S."/>
            <person name="Jogler M."/>
            <person name="Boedeker C."/>
            <person name="Pinto D."/>
            <person name="Vollmers J."/>
            <person name="Rivas-Marin E."/>
            <person name="Kohn T."/>
            <person name="Peeters S.H."/>
            <person name="Heuer A."/>
            <person name="Rast P."/>
            <person name="Oberbeckmann S."/>
            <person name="Bunk B."/>
            <person name="Jeske O."/>
            <person name="Meyerdierks A."/>
            <person name="Storesund J.E."/>
            <person name="Kallscheuer N."/>
            <person name="Luecker S."/>
            <person name="Lage O.M."/>
            <person name="Pohl T."/>
            <person name="Merkel B.J."/>
            <person name="Hornburger P."/>
            <person name="Mueller R.-W."/>
            <person name="Bruemmer F."/>
            <person name="Labrenz M."/>
            <person name="Spormann A.M."/>
            <person name="Op den Camp H."/>
            <person name="Overmann J."/>
            <person name="Amann R."/>
            <person name="Jetten M.S.M."/>
            <person name="Mascher T."/>
            <person name="Medema M.H."/>
            <person name="Devos D.P."/>
            <person name="Kaster A.-K."/>
            <person name="Ovreas L."/>
            <person name="Rohde M."/>
            <person name="Galperin M.Y."/>
            <person name="Jogler C."/>
        </authorList>
    </citation>
    <scope>NUCLEOTIDE SEQUENCE [LARGE SCALE GENOMIC DNA]</scope>
    <source>
        <strain evidence="1 2">V202</strain>
    </source>
</reference>